<proteinExistence type="predicted"/>
<reference evidence="2" key="1">
    <citation type="submission" date="2017-09" db="EMBL/GenBank/DDBJ databases">
        <title>Depth-based differentiation of microbial function through sediment-hosted aquifers and enrichment of novel symbionts in the deep terrestrial subsurface.</title>
        <authorList>
            <person name="Probst A.J."/>
            <person name="Ladd B."/>
            <person name="Jarett J.K."/>
            <person name="Geller-Mcgrath D.E."/>
            <person name="Sieber C.M.K."/>
            <person name="Emerson J.B."/>
            <person name="Anantharaman K."/>
            <person name="Thomas B.C."/>
            <person name="Malmstrom R."/>
            <person name="Stieglmeier M."/>
            <person name="Klingl A."/>
            <person name="Woyke T."/>
            <person name="Ryan C.M."/>
            <person name="Banfield J.F."/>
        </authorList>
    </citation>
    <scope>NUCLEOTIDE SEQUENCE [LARGE SCALE GENOMIC DNA]</scope>
</reference>
<dbReference type="Proteomes" id="UP000228568">
    <property type="component" value="Unassembled WGS sequence"/>
</dbReference>
<evidence type="ECO:0000313" key="1">
    <source>
        <dbReference type="EMBL" id="PIZ94263.1"/>
    </source>
</evidence>
<dbReference type="EMBL" id="PFPK01000047">
    <property type="protein sequence ID" value="PIZ94263.1"/>
    <property type="molecule type" value="Genomic_DNA"/>
</dbReference>
<comment type="caution">
    <text evidence="1">The sequence shown here is derived from an EMBL/GenBank/DDBJ whole genome shotgun (WGS) entry which is preliminary data.</text>
</comment>
<sequence length="397" mass="44028">MNKKYTADSFSWPSVISLSWYLMDEISSRGLSLDWRTCVELFGPGGFEVATRDPEKQTSFLKMIPEIITISTKYLEYGGKVDEWFLNTVSASMFAAKQDQSFADALSGSGETMSKVNWASVSTSASKLLYIFSRKLAQQKSTLHSAHFLQSFVMYARQTLTQKEEQILSGLEFQSGLGIFSAICSAKKVLPDLRPEELAGAMIKKYGIPDSSQLPSCSWCGGIPCRCDGRKATLRQVTEDDVVRYITKITPWHTAHCMELSYGLARNAGIGGDGYGPARVGYERAEAVVAKLFMQAHGDPGQLASMFGPLFIEQQRQFGRYKEKGDVGEYRARYDLVGELGDTIQWLFLILSGKIDHAQGLLQALKHVAQNLDVQLILPVLPELSLPPLRDSDVKSS</sequence>
<organism evidence="1 2">
    <name type="scientific">Candidatus Magasanikbacteria bacterium CG_4_10_14_0_2_um_filter_37_12</name>
    <dbReference type="NCBI Taxonomy" id="1974637"/>
    <lineage>
        <taxon>Bacteria</taxon>
        <taxon>Candidatus Magasanikiibacteriota</taxon>
    </lineage>
</organism>
<evidence type="ECO:0000313" key="2">
    <source>
        <dbReference type="Proteomes" id="UP000228568"/>
    </source>
</evidence>
<gene>
    <name evidence="1" type="ORF">COX81_04080</name>
</gene>
<protein>
    <submittedName>
        <fullName evidence="1">Uncharacterized protein</fullName>
    </submittedName>
</protein>
<accession>A0A2M7V6H2</accession>
<name>A0A2M7V6H2_9BACT</name>
<dbReference type="AlphaFoldDB" id="A0A2M7V6H2"/>